<evidence type="ECO:0000259" key="8">
    <source>
        <dbReference type="Pfam" id="PF04116"/>
    </source>
</evidence>
<feature type="transmembrane region" description="Helical" evidence="7">
    <location>
        <begin position="38"/>
        <end position="62"/>
    </location>
</feature>
<name>A0ABT0LC34_9GAMM</name>
<evidence type="ECO:0000256" key="7">
    <source>
        <dbReference type="SAM" id="Phobius"/>
    </source>
</evidence>
<dbReference type="RefSeq" id="WP_248940339.1">
    <property type="nucleotide sequence ID" value="NZ_JAKIKS010000038.1"/>
</dbReference>
<evidence type="ECO:0000256" key="2">
    <source>
        <dbReference type="ARBA" id="ARBA00022692"/>
    </source>
</evidence>
<evidence type="ECO:0000256" key="6">
    <source>
        <dbReference type="ARBA" id="ARBA00023136"/>
    </source>
</evidence>
<evidence type="ECO:0000256" key="5">
    <source>
        <dbReference type="ARBA" id="ARBA00023098"/>
    </source>
</evidence>
<feature type="transmembrane region" description="Helical" evidence="7">
    <location>
        <begin position="120"/>
        <end position="139"/>
    </location>
</feature>
<keyword evidence="10" id="KW-1185">Reference proteome</keyword>
<feature type="transmembrane region" description="Helical" evidence="7">
    <location>
        <begin position="83"/>
        <end position="105"/>
    </location>
</feature>
<keyword evidence="5" id="KW-0443">Lipid metabolism</keyword>
<keyword evidence="2 7" id="KW-0812">Transmembrane</keyword>
<evidence type="ECO:0000256" key="4">
    <source>
        <dbReference type="ARBA" id="ARBA00023002"/>
    </source>
</evidence>
<comment type="caution">
    <text evidence="9">The sequence shown here is derived from an EMBL/GenBank/DDBJ whole genome shotgun (WGS) entry which is preliminary data.</text>
</comment>
<accession>A0ABT0LC34</accession>
<feature type="domain" description="Fatty acid hydroxylase" evidence="8">
    <location>
        <begin position="126"/>
        <end position="259"/>
    </location>
</feature>
<feature type="transmembrane region" description="Helical" evidence="7">
    <location>
        <begin position="172"/>
        <end position="189"/>
    </location>
</feature>
<dbReference type="InterPro" id="IPR006694">
    <property type="entry name" value="Fatty_acid_hydroxylase"/>
</dbReference>
<protein>
    <submittedName>
        <fullName evidence="9">Sterol desaturase family protein</fullName>
    </submittedName>
</protein>
<dbReference type="InterPro" id="IPR051689">
    <property type="entry name" value="Sterol_desaturase/TMEM195"/>
</dbReference>
<evidence type="ECO:0000313" key="10">
    <source>
        <dbReference type="Proteomes" id="UP001203423"/>
    </source>
</evidence>
<proteinExistence type="predicted"/>
<evidence type="ECO:0000256" key="1">
    <source>
        <dbReference type="ARBA" id="ARBA00004127"/>
    </source>
</evidence>
<sequence length="317" mass="37196">MLKKGNISYQFISILGFPVSLTLFTLISWQLFTLDPGLSVVLYFLILRVIAAIFCLSFEYFIPFDKAQPFEKNELKTDTFFYITNNFLLVPAIAIFHISLCFWVIEALDYQHSFSLSSLSIYWEIIIGFLLMEYLSYWAHRLVHTQPLLWRGHATHHSPTSMYWLNNFRNNLLSYLVAFALVYTPMYLLGISKEFLIFRFSIFILLAPYQHINADFKMGFFNYIFSAAPNHRFHHSKNPKQANANFGLMVVIFDILHGTFINGDKYDKKIKMGLFSEVKGYKKHDFVFQELAPYRSSLWKKTLVESKRSLNIPTEQI</sequence>
<dbReference type="PANTHER" id="PTHR21624:SF1">
    <property type="entry name" value="ALKYLGLYCEROL MONOOXYGENASE"/>
    <property type="match status" value="1"/>
</dbReference>
<evidence type="ECO:0000313" key="9">
    <source>
        <dbReference type="EMBL" id="MCL1125070.1"/>
    </source>
</evidence>
<keyword evidence="3 7" id="KW-1133">Transmembrane helix</keyword>
<gene>
    <name evidence="9" type="ORF">L2764_11440</name>
</gene>
<keyword evidence="4" id="KW-0560">Oxidoreductase</keyword>
<dbReference type="Proteomes" id="UP001203423">
    <property type="component" value="Unassembled WGS sequence"/>
</dbReference>
<feature type="transmembrane region" description="Helical" evidence="7">
    <location>
        <begin position="12"/>
        <end position="32"/>
    </location>
</feature>
<dbReference type="EMBL" id="JAKIKS010000038">
    <property type="protein sequence ID" value="MCL1125070.1"/>
    <property type="molecule type" value="Genomic_DNA"/>
</dbReference>
<evidence type="ECO:0000256" key="3">
    <source>
        <dbReference type="ARBA" id="ARBA00022989"/>
    </source>
</evidence>
<dbReference type="PANTHER" id="PTHR21624">
    <property type="entry name" value="STEROL DESATURASE-RELATED PROTEIN"/>
    <property type="match status" value="1"/>
</dbReference>
<keyword evidence="6 7" id="KW-0472">Membrane</keyword>
<reference evidence="9 10" key="1">
    <citation type="submission" date="2022-01" db="EMBL/GenBank/DDBJ databases">
        <title>Whole genome-based taxonomy of the Shewanellaceae.</title>
        <authorList>
            <person name="Martin-Rodriguez A.J."/>
        </authorList>
    </citation>
    <scope>NUCLEOTIDE SEQUENCE [LARGE SCALE GENOMIC DNA]</scope>
    <source>
        <strain evidence="9 10">DSM 17177</strain>
    </source>
</reference>
<organism evidence="9 10">
    <name type="scientific">Shewanella surugensis</name>
    <dbReference type="NCBI Taxonomy" id="212020"/>
    <lineage>
        <taxon>Bacteria</taxon>
        <taxon>Pseudomonadati</taxon>
        <taxon>Pseudomonadota</taxon>
        <taxon>Gammaproteobacteria</taxon>
        <taxon>Alteromonadales</taxon>
        <taxon>Shewanellaceae</taxon>
        <taxon>Shewanella</taxon>
    </lineage>
</organism>
<comment type="subcellular location">
    <subcellularLocation>
        <location evidence="1">Endomembrane system</location>
        <topology evidence="1">Multi-pass membrane protein</topology>
    </subcellularLocation>
</comment>
<dbReference type="Pfam" id="PF04116">
    <property type="entry name" value="FA_hydroxylase"/>
    <property type="match status" value="1"/>
</dbReference>